<evidence type="ECO:0000256" key="4">
    <source>
        <dbReference type="ARBA" id="ARBA00022801"/>
    </source>
</evidence>
<dbReference type="PANTHER" id="PTHR10381:SF70">
    <property type="entry name" value="ATP-DEPENDENT CLP PROTEASE PROTEOLYTIC SUBUNIT"/>
    <property type="match status" value="1"/>
</dbReference>
<evidence type="ECO:0000256" key="3">
    <source>
        <dbReference type="ARBA" id="ARBA00022670"/>
    </source>
</evidence>
<dbReference type="Pfam" id="PF00574">
    <property type="entry name" value="CLP_protease"/>
    <property type="match status" value="1"/>
</dbReference>
<keyword evidence="3" id="KW-0645">Protease</keyword>
<reference evidence="7 8" key="1">
    <citation type="journal article" date="2016" name="Nat. Commun.">
        <title>Thousands of microbial genomes shed light on interconnected biogeochemical processes in an aquifer system.</title>
        <authorList>
            <person name="Anantharaman K."/>
            <person name="Brown C.T."/>
            <person name="Hug L.A."/>
            <person name="Sharon I."/>
            <person name="Castelle C.J."/>
            <person name="Probst A.J."/>
            <person name="Thomas B.C."/>
            <person name="Singh A."/>
            <person name="Wilkins M.J."/>
            <person name="Karaoz U."/>
            <person name="Brodie E.L."/>
            <person name="Williams K.H."/>
            <person name="Hubbard S.S."/>
            <person name="Banfield J.F."/>
        </authorList>
    </citation>
    <scope>NUCLEOTIDE SEQUENCE [LARGE SCALE GENOMIC DNA]</scope>
</reference>
<dbReference type="InterPro" id="IPR029045">
    <property type="entry name" value="ClpP/crotonase-like_dom_sf"/>
</dbReference>
<dbReference type="GO" id="GO:0051117">
    <property type="term" value="F:ATPase binding"/>
    <property type="evidence" value="ECO:0007669"/>
    <property type="project" value="TreeGrafter"/>
</dbReference>
<evidence type="ECO:0000256" key="5">
    <source>
        <dbReference type="ARBA" id="ARBA00022825"/>
    </source>
</evidence>
<sequence>MILRPYPRTHSLLQSYDYLGAKCRIVTIFSMIADGTSALNVQNMPLMAESVVADLMLLGQENKDPVKILINSPGGSVAAGLLIINAIEHLQAEGIDVETVVISQSLSMATPILTTGTKGKRYAFHRSVIHGHRGHGGADGSVDDIMGQIKYTEYLFDQLHEILAKKTKIPEYHLSHGDTPMPEILETLQRLEKSENKDDKTRYLKLRMKYAKEFFNKENFLTAKQAQEAGIIDEVLEPGNPYLNEIFKLSEVKQ</sequence>
<evidence type="ECO:0000313" key="7">
    <source>
        <dbReference type="EMBL" id="OGM91716.1"/>
    </source>
</evidence>
<dbReference type="InterPro" id="IPR001907">
    <property type="entry name" value="ClpP"/>
</dbReference>
<dbReference type="PANTHER" id="PTHR10381">
    <property type="entry name" value="ATP-DEPENDENT CLP PROTEASE PROTEOLYTIC SUBUNIT"/>
    <property type="match status" value="1"/>
</dbReference>
<name>A0A1F8DTI4_9BACT</name>
<keyword evidence="5" id="KW-0720">Serine protease</keyword>
<organism evidence="7 8">
    <name type="scientific">Candidatus Wolfebacteria bacterium RIFCSPLOWO2_01_FULL_45_19</name>
    <dbReference type="NCBI Taxonomy" id="1802557"/>
    <lineage>
        <taxon>Bacteria</taxon>
        <taxon>Candidatus Wolfeibacteriota</taxon>
    </lineage>
</organism>
<dbReference type="AlphaFoldDB" id="A0A1F8DTI4"/>
<dbReference type="EMBL" id="MGIR01000001">
    <property type="protein sequence ID" value="OGM91716.1"/>
    <property type="molecule type" value="Genomic_DNA"/>
</dbReference>
<comment type="similarity">
    <text evidence="1 6">Belongs to the peptidase S14 family.</text>
</comment>
<dbReference type="STRING" id="1802557.A3A20_02155"/>
<evidence type="ECO:0000313" key="8">
    <source>
        <dbReference type="Proteomes" id="UP000178946"/>
    </source>
</evidence>
<evidence type="ECO:0000256" key="1">
    <source>
        <dbReference type="ARBA" id="ARBA00007039"/>
    </source>
</evidence>
<keyword evidence="2" id="KW-0963">Cytoplasm</keyword>
<dbReference type="Proteomes" id="UP000178946">
    <property type="component" value="Unassembled WGS sequence"/>
</dbReference>
<dbReference type="Gene3D" id="3.90.226.10">
    <property type="entry name" value="2-enoyl-CoA Hydratase, Chain A, domain 1"/>
    <property type="match status" value="1"/>
</dbReference>
<dbReference type="InterPro" id="IPR023562">
    <property type="entry name" value="ClpP/TepA"/>
</dbReference>
<proteinExistence type="inferred from homology"/>
<keyword evidence="4" id="KW-0378">Hydrolase</keyword>
<evidence type="ECO:0000256" key="2">
    <source>
        <dbReference type="ARBA" id="ARBA00022490"/>
    </source>
</evidence>
<gene>
    <name evidence="7" type="ORF">A3A20_02155</name>
</gene>
<evidence type="ECO:0000256" key="6">
    <source>
        <dbReference type="RuleBase" id="RU003567"/>
    </source>
</evidence>
<dbReference type="GO" id="GO:0004176">
    <property type="term" value="F:ATP-dependent peptidase activity"/>
    <property type="evidence" value="ECO:0007669"/>
    <property type="project" value="InterPro"/>
</dbReference>
<dbReference type="SUPFAM" id="SSF52096">
    <property type="entry name" value="ClpP/crotonase"/>
    <property type="match status" value="1"/>
</dbReference>
<comment type="caution">
    <text evidence="7">The sequence shown here is derived from an EMBL/GenBank/DDBJ whole genome shotgun (WGS) entry which is preliminary data.</text>
</comment>
<dbReference type="GO" id="GO:0004252">
    <property type="term" value="F:serine-type endopeptidase activity"/>
    <property type="evidence" value="ECO:0007669"/>
    <property type="project" value="InterPro"/>
</dbReference>
<accession>A0A1F8DTI4</accession>
<dbReference type="GO" id="GO:0009368">
    <property type="term" value="C:endopeptidase Clp complex"/>
    <property type="evidence" value="ECO:0007669"/>
    <property type="project" value="TreeGrafter"/>
</dbReference>
<dbReference type="GO" id="GO:0006515">
    <property type="term" value="P:protein quality control for misfolded or incompletely synthesized proteins"/>
    <property type="evidence" value="ECO:0007669"/>
    <property type="project" value="TreeGrafter"/>
</dbReference>
<protein>
    <recommendedName>
        <fullName evidence="6">ATP-dependent Clp protease proteolytic subunit</fullName>
    </recommendedName>
</protein>
<dbReference type="PRINTS" id="PR00127">
    <property type="entry name" value="CLPPROTEASEP"/>
</dbReference>